<evidence type="ECO:0000313" key="3">
    <source>
        <dbReference type="Proteomes" id="UP000294847"/>
    </source>
</evidence>
<sequence length="160" mass="17434">MPFVLAGKNTQISDPGFAACCWKQSFFCTLPPSWISGVPDPTSAMIVASRICSGDTGYSGAPVKGDCTTYYKSAGRGFWEWSIGAENRKKDIQYTHICKEATSDNIRSSADSYPATSEKEKGVLLVRVILVKQRPRQGTLGFIANRQRSGKGAEESGRLK</sequence>
<evidence type="ECO:0000313" key="2">
    <source>
        <dbReference type="EMBL" id="QBZ58757.1"/>
    </source>
</evidence>
<organism evidence="2 3">
    <name type="scientific">Pyricularia oryzae</name>
    <name type="common">Rice blast fungus</name>
    <name type="synonym">Magnaporthe oryzae</name>
    <dbReference type="NCBI Taxonomy" id="318829"/>
    <lineage>
        <taxon>Eukaryota</taxon>
        <taxon>Fungi</taxon>
        <taxon>Dikarya</taxon>
        <taxon>Ascomycota</taxon>
        <taxon>Pezizomycotina</taxon>
        <taxon>Sordariomycetes</taxon>
        <taxon>Sordariomycetidae</taxon>
        <taxon>Magnaporthales</taxon>
        <taxon>Pyriculariaceae</taxon>
        <taxon>Pyricularia</taxon>
    </lineage>
</organism>
<accession>A0A4P7N7S7</accession>
<feature type="compositionally biased region" description="Basic and acidic residues" evidence="1">
    <location>
        <begin position="151"/>
        <end position="160"/>
    </location>
</feature>
<dbReference type="AlphaFoldDB" id="A0A4P7N7S7"/>
<name>A0A4P7N7S7_PYROR</name>
<protein>
    <submittedName>
        <fullName evidence="2">Uncharacterized protein</fullName>
    </submittedName>
</protein>
<feature type="region of interest" description="Disordered" evidence="1">
    <location>
        <begin position="141"/>
        <end position="160"/>
    </location>
</feature>
<dbReference type="Proteomes" id="UP000294847">
    <property type="component" value="Chromosome 3"/>
</dbReference>
<proteinExistence type="predicted"/>
<reference evidence="2 3" key="1">
    <citation type="journal article" date="2019" name="Mol. Biol. Evol.">
        <title>Blast fungal genomes show frequent chromosomal changes, gene gains and losses, and effector gene turnover.</title>
        <authorList>
            <person name="Gomez Luciano L.B."/>
            <person name="Jason Tsai I."/>
            <person name="Chuma I."/>
            <person name="Tosa Y."/>
            <person name="Chen Y.H."/>
            <person name="Li J.Y."/>
            <person name="Li M.Y."/>
            <person name="Jade Lu M.Y."/>
            <person name="Nakayashiki H."/>
            <person name="Li W.H."/>
        </authorList>
    </citation>
    <scope>NUCLEOTIDE SEQUENCE [LARGE SCALE GENOMIC DNA]</scope>
    <source>
        <strain evidence="2">MZ5-1-6</strain>
    </source>
</reference>
<dbReference type="EMBL" id="CP034206">
    <property type="protein sequence ID" value="QBZ58757.1"/>
    <property type="molecule type" value="Genomic_DNA"/>
</dbReference>
<gene>
    <name evidence="2" type="ORF">PoMZ_03715</name>
</gene>
<evidence type="ECO:0000256" key="1">
    <source>
        <dbReference type="SAM" id="MobiDB-lite"/>
    </source>
</evidence>